<comment type="cofactor">
    <cofactor evidence="12">
        <name>Fe(2+)</name>
        <dbReference type="ChEBI" id="CHEBI:29033"/>
    </cofactor>
    <text evidence="12">Binds 1 Fe(2+) ion per subunit.</text>
</comment>
<feature type="domain" description="JmjC" evidence="14">
    <location>
        <begin position="233"/>
        <end position="368"/>
    </location>
</feature>
<evidence type="ECO:0000256" key="1">
    <source>
        <dbReference type="ARBA" id="ARBA00004123"/>
    </source>
</evidence>
<evidence type="ECO:0000313" key="16">
    <source>
        <dbReference type="Proteomes" id="UP001633002"/>
    </source>
</evidence>
<evidence type="ECO:0000256" key="8">
    <source>
        <dbReference type="ARBA" id="ARBA00023004"/>
    </source>
</evidence>
<dbReference type="GO" id="GO:0005634">
    <property type="term" value="C:nucleus"/>
    <property type="evidence" value="ECO:0007669"/>
    <property type="project" value="UniProtKB-SubCell"/>
</dbReference>
<dbReference type="Proteomes" id="UP001633002">
    <property type="component" value="Unassembled WGS sequence"/>
</dbReference>
<keyword evidence="9 12" id="KW-0805">Transcription regulation</keyword>
<dbReference type="InterPro" id="IPR049043">
    <property type="entry name" value="WHD_RIOX1"/>
</dbReference>
<evidence type="ECO:0000256" key="13">
    <source>
        <dbReference type="SAM" id="MobiDB-lite"/>
    </source>
</evidence>
<feature type="compositionally biased region" description="Acidic residues" evidence="13">
    <location>
        <begin position="75"/>
        <end position="90"/>
    </location>
</feature>
<evidence type="ECO:0000256" key="6">
    <source>
        <dbReference type="ARBA" id="ARBA00022964"/>
    </source>
</evidence>
<dbReference type="PANTHER" id="PTHR13096">
    <property type="entry name" value="MINA53 MYC INDUCED NUCLEAR ANTIGEN"/>
    <property type="match status" value="1"/>
</dbReference>
<dbReference type="GO" id="GO:0006325">
    <property type="term" value="P:chromatin organization"/>
    <property type="evidence" value="ECO:0007669"/>
    <property type="project" value="UniProtKB-KW"/>
</dbReference>
<evidence type="ECO:0000256" key="5">
    <source>
        <dbReference type="ARBA" id="ARBA00022853"/>
    </source>
</evidence>
<dbReference type="InterPro" id="IPR039994">
    <property type="entry name" value="NO66-like"/>
</dbReference>
<dbReference type="PANTHER" id="PTHR13096:SF8">
    <property type="entry name" value="RIBOSOMAL OXYGENASE 1"/>
    <property type="match status" value="1"/>
</dbReference>
<keyword evidence="8 12" id="KW-0408">Iron</keyword>
<keyword evidence="3" id="KW-0678">Repressor</keyword>
<dbReference type="Gene3D" id="1.10.10.1500">
    <property type="entry name" value="JmjC domain-containing ribosomal oxygenase (ROX), dimer domain"/>
    <property type="match status" value="1"/>
</dbReference>
<evidence type="ECO:0000256" key="2">
    <source>
        <dbReference type="ARBA" id="ARBA00010309"/>
    </source>
</evidence>
<evidence type="ECO:0000256" key="4">
    <source>
        <dbReference type="ARBA" id="ARBA00022723"/>
    </source>
</evidence>
<evidence type="ECO:0000259" key="14">
    <source>
        <dbReference type="PROSITE" id="PS51184"/>
    </source>
</evidence>
<keyword evidence="16" id="KW-1185">Reference proteome</keyword>
<keyword evidence="5" id="KW-0156">Chromatin regulator</keyword>
<reference evidence="15 16" key="1">
    <citation type="submission" date="2024-09" db="EMBL/GenBank/DDBJ databases">
        <title>Chromosome-scale assembly of Riccia sorocarpa.</title>
        <authorList>
            <person name="Paukszto L."/>
        </authorList>
    </citation>
    <scope>NUCLEOTIDE SEQUENCE [LARGE SCALE GENOMIC DNA]</scope>
    <source>
        <strain evidence="15">LP-2024</strain>
        <tissue evidence="15">Aerial parts of the thallus</tissue>
    </source>
</reference>
<keyword evidence="6 12" id="KW-0223">Dioxygenase</keyword>
<evidence type="ECO:0000256" key="9">
    <source>
        <dbReference type="ARBA" id="ARBA00023015"/>
    </source>
</evidence>
<gene>
    <name evidence="15" type="ORF">R1sor_006576</name>
</gene>
<comment type="function">
    <text evidence="12">Oxygenase that can act as both a histone lysine demethylase and a ribosomal histidine hydroxylase.</text>
</comment>
<dbReference type="EMBL" id="JBJQOH010000003">
    <property type="protein sequence ID" value="KAL3692925.1"/>
    <property type="molecule type" value="Genomic_DNA"/>
</dbReference>
<dbReference type="PROSITE" id="PS51184">
    <property type="entry name" value="JMJC"/>
    <property type="match status" value="1"/>
</dbReference>
<dbReference type="Gene3D" id="3.90.930.40">
    <property type="match status" value="1"/>
</dbReference>
<evidence type="ECO:0000256" key="12">
    <source>
        <dbReference type="RuleBase" id="RU366061"/>
    </source>
</evidence>
<comment type="subcellular location">
    <subcellularLocation>
        <location evidence="1 12">Nucleus</location>
    </subcellularLocation>
</comment>
<dbReference type="InterPro" id="IPR003347">
    <property type="entry name" value="JmjC_dom"/>
</dbReference>
<feature type="region of interest" description="Disordered" evidence="13">
    <location>
        <begin position="1"/>
        <end position="90"/>
    </location>
</feature>
<sequence length="558" mass="62523">MQAGKRARLSPPTCSPSVSKGTEADKDLGARGTTGSGSGVRENEREVQEVDIDLRMEGCDESNCDAAEAAQEGSADGDEHENSQIEEEDVDAERLSYLNGFVAEVIEDSRSPGGVEDGLGIARDPDPSAAEQFFQWLIHPLSVERFHQQFWEKKPFLIRRPCNRSLYEGWFEKEDIESLLERETLRYGLNVDVTKYKDGARANFSTEGAAKATQVWKKFAKGWSVRILHPQRWSNSLFLLLSAFERYWHCVAGCNAYLTPAKSQGFSPHYDDIEAFVLQTEGKKRWRCYKPRSLDDVLPKFSSPDFSQEEIGEPILDEILGPGDLLYMPRGTIHQAEATSDTHSLHITVSVGQRNTWSDYLELALPRALELAWEDHLLLRESLPRDFATYMGVAHSDKDDPRRAAFLERVILCMDRLVKSGPWDSAVDQMAVKFIQARLPLPHTPEAEVTKDGSLLATLNSTSKVRLVAPDVARFVVEEDSAVLYHMLNNSRVLHNESYDFETDSSIEFPLDYAPALEELITAYPTPVCVSNLSIDSKKAAMDLVSQLFVAGLLVVVS</sequence>
<dbReference type="Pfam" id="PF08007">
    <property type="entry name" value="JmjC_2"/>
    <property type="match status" value="1"/>
</dbReference>
<evidence type="ECO:0000256" key="3">
    <source>
        <dbReference type="ARBA" id="ARBA00022491"/>
    </source>
</evidence>
<evidence type="ECO:0000256" key="7">
    <source>
        <dbReference type="ARBA" id="ARBA00023002"/>
    </source>
</evidence>
<dbReference type="GO" id="GO:0005506">
    <property type="term" value="F:iron ion binding"/>
    <property type="evidence" value="ECO:0007669"/>
    <property type="project" value="UniProtKB-UniRule"/>
</dbReference>
<dbReference type="Pfam" id="PF21233">
    <property type="entry name" value="WHD_RIOX1"/>
    <property type="match status" value="1"/>
</dbReference>
<dbReference type="AlphaFoldDB" id="A0ABD3HMV0"/>
<dbReference type="FunFam" id="1.10.10.1500:FF:000001">
    <property type="entry name" value="ribosomal oxygenase 1 isoform X1"/>
    <property type="match status" value="1"/>
</dbReference>
<comment type="caution">
    <text evidence="15">The sequence shown here is derived from an EMBL/GenBank/DDBJ whole genome shotgun (WGS) entry which is preliminary data.</text>
</comment>
<feature type="compositionally biased region" description="Basic and acidic residues" evidence="13">
    <location>
        <begin position="41"/>
        <end position="58"/>
    </location>
</feature>
<evidence type="ECO:0000256" key="10">
    <source>
        <dbReference type="ARBA" id="ARBA00023163"/>
    </source>
</evidence>
<evidence type="ECO:0000313" key="15">
    <source>
        <dbReference type="EMBL" id="KAL3692925.1"/>
    </source>
</evidence>
<dbReference type="CDD" id="cd02208">
    <property type="entry name" value="cupin_RmlC-like"/>
    <property type="match status" value="1"/>
</dbReference>
<comment type="similarity">
    <text evidence="2">Belongs to the ROX family. NO66 subfamily.</text>
</comment>
<dbReference type="EC" id="1.14.11.-" evidence="12"/>
<evidence type="ECO:0000256" key="11">
    <source>
        <dbReference type="ARBA" id="ARBA00023242"/>
    </source>
</evidence>
<name>A0ABD3HMV0_9MARC</name>
<keyword evidence="11 12" id="KW-0539">Nucleus</keyword>
<protein>
    <recommendedName>
        <fullName evidence="12">Bifunctional lysine-specific demethylase and histidyl-hydroxylase</fullName>
        <ecNumber evidence="12">1.14.11.-</ecNumber>
    </recommendedName>
</protein>
<keyword evidence="10 12" id="KW-0804">Transcription</keyword>
<proteinExistence type="inferred from homology"/>
<accession>A0ABD3HMV0</accession>
<dbReference type="Gene3D" id="2.60.120.650">
    <property type="entry name" value="Cupin"/>
    <property type="match status" value="1"/>
</dbReference>
<keyword evidence="7 12" id="KW-0560">Oxidoreductase</keyword>
<keyword evidence="4 12" id="KW-0479">Metal-binding</keyword>
<dbReference type="SMART" id="SM00558">
    <property type="entry name" value="JmjC"/>
    <property type="match status" value="1"/>
</dbReference>
<dbReference type="GO" id="GO:0016706">
    <property type="term" value="F:2-oxoglutarate-dependent dioxygenase activity"/>
    <property type="evidence" value="ECO:0007669"/>
    <property type="project" value="UniProtKB-UniRule"/>
</dbReference>
<organism evidence="15 16">
    <name type="scientific">Riccia sorocarpa</name>
    <dbReference type="NCBI Taxonomy" id="122646"/>
    <lineage>
        <taxon>Eukaryota</taxon>
        <taxon>Viridiplantae</taxon>
        <taxon>Streptophyta</taxon>
        <taxon>Embryophyta</taxon>
        <taxon>Marchantiophyta</taxon>
        <taxon>Marchantiopsida</taxon>
        <taxon>Marchantiidae</taxon>
        <taxon>Marchantiales</taxon>
        <taxon>Ricciaceae</taxon>
        <taxon>Riccia</taxon>
    </lineage>
</organism>
<dbReference type="SUPFAM" id="SSF51197">
    <property type="entry name" value="Clavaminate synthase-like"/>
    <property type="match status" value="1"/>
</dbReference>